<dbReference type="SUPFAM" id="SSF53850">
    <property type="entry name" value="Periplasmic binding protein-like II"/>
    <property type="match status" value="1"/>
</dbReference>
<evidence type="ECO:0000313" key="4">
    <source>
        <dbReference type="Proteomes" id="UP000494125"/>
    </source>
</evidence>
<accession>A0A6P2QW88</accession>
<dbReference type="Gene3D" id="3.40.190.10">
    <property type="entry name" value="Periplasmic binding protein-like II"/>
    <property type="match status" value="1"/>
</dbReference>
<dbReference type="PANTHER" id="PTHR42928:SF5">
    <property type="entry name" value="BLR1237 PROTEIN"/>
    <property type="match status" value="1"/>
</dbReference>
<proteinExistence type="inferred from homology"/>
<keyword evidence="2" id="KW-0732">Signal</keyword>
<dbReference type="PANTHER" id="PTHR42928">
    <property type="entry name" value="TRICARBOXYLATE-BINDING PROTEIN"/>
    <property type="match status" value="1"/>
</dbReference>
<sequence>MKHASFDCRFAACAFVVVSATTASATDAFPVKPVHIVVAMAPGGMVDTVTRLLAPKLGQSLGQPVIIENRGGAGGLVGIRYVKDAPPDGYTLLATSADTLGLQSAVKRDPGFVLRRDFAGVGPMVESPLLLNVGTGQPFKTFGELTAYAKANPDKLTYGSGGVGSATHFATAAFLQRTALKMMHVPFKGNGEALPEVMSGRISVIFDAPVSSSPYLKAGKLRALAVTSPKRLAALPDVPTVAEAGYPDYSYVVYQGLMAPAGTPPAVVQRLSAALQAALSDKVLADRLRSYGLEPVAMSPTAFTNLLLKNEAGKARLAAYVGMPKQ</sequence>
<gene>
    <name evidence="3" type="ORF">BDI24065_06218</name>
</gene>
<dbReference type="RefSeq" id="WP_124905915.1">
    <property type="nucleotide sequence ID" value="NZ_CABVPN010000050.1"/>
</dbReference>
<reference evidence="3 4" key="1">
    <citation type="submission" date="2019-09" db="EMBL/GenBank/DDBJ databases">
        <authorList>
            <person name="Depoorter E."/>
        </authorList>
    </citation>
    <scope>NUCLEOTIDE SEQUENCE [LARGE SCALE GENOMIC DNA]</scope>
    <source>
        <strain evidence="3">LMG 24065</strain>
    </source>
</reference>
<dbReference type="Gene3D" id="3.40.190.150">
    <property type="entry name" value="Bordetella uptake gene, domain 1"/>
    <property type="match status" value="1"/>
</dbReference>
<evidence type="ECO:0000256" key="1">
    <source>
        <dbReference type="ARBA" id="ARBA00006987"/>
    </source>
</evidence>
<dbReference type="Proteomes" id="UP000494125">
    <property type="component" value="Unassembled WGS sequence"/>
</dbReference>
<dbReference type="EMBL" id="CABVPN010000050">
    <property type="protein sequence ID" value="VWC27911.1"/>
    <property type="molecule type" value="Genomic_DNA"/>
</dbReference>
<feature type="signal peptide" evidence="2">
    <location>
        <begin position="1"/>
        <end position="25"/>
    </location>
</feature>
<protein>
    <recommendedName>
        <fullName evidence="5">ABC transporter substrate-binding protein</fullName>
    </recommendedName>
</protein>
<organism evidence="3 4">
    <name type="scientific">Burkholderia diffusa</name>
    <dbReference type="NCBI Taxonomy" id="488732"/>
    <lineage>
        <taxon>Bacteria</taxon>
        <taxon>Pseudomonadati</taxon>
        <taxon>Pseudomonadota</taxon>
        <taxon>Betaproteobacteria</taxon>
        <taxon>Burkholderiales</taxon>
        <taxon>Burkholderiaceae</taxon>
        <taxon>Burkholderia</taxon>
        <taxon>Burkholderia cepacia complex</taxon>
    </lineage>
</organism>
<dbReference type="CDD" id="cd07012">
    <property type="entry name" value="PBP2_Bug_TTT"/>
    <property type="match status" value="1"/>
</dbReference>
<dbReference type="GeneID" id="93031313"/>
<dbReference type="PIRSF" id="PIRSF017082">
    <property type="entry name" value="YflP"/>
    <property type="match status" value="1"/>
</dbReference>
<evidence type="ECO:0000313" key="3">
    <source>
        <dbReference type="EMBL" id="VWC27911.1"/>
    </source>
</evidence>
<evidence type="ECO:0000256" key="2">
    <source>
        <dbReference type="SAM" id="SignalP"/>
    </source>
</evidence>
<keyword evidence="4" id="KW-1185">Reference proteome</keyword>
<evidence type="ECO:0008006" key="5">
    <source>
        <dbReference type="Google" id="ProtNLM"/>
    </source>
</evidence>
<dbReference type="InterPro" id="IPR042100">
    <property type="entry name" value="Bug_dom1"/>
</dbReference>
<comment type="similarity">
    <text evidence="1">Belongs to the UPF0065 (bug) family.</text>
</comment>
<feature type="chain" id="PRO_5026724085" description="ABC transporter substrate-binding protein" evidence="2">
    <location>
        <begin position="26"/>
        <end position="326"/>
    </location>
</feature>
<name>A0A6P2QW88_9BURK</name>
<dbReference type="InterPro" id="IPR005064">
    <property type="entry name" value="BUG"/>
</dbReference>
<dbReference type="Pfam" id="PF03401">
    <property type="entry name" value="TctC"/>
    <property type="match status" value="1"/>
</dbReference>
<dbReference type="AlphaFoldDB" id="A0A6P2QW88"/>